<sequence>MQASATVLLERQPPKTSKRATLKRLGARYWHRLMRVGVPQQDAKELAIAVLRYSHLDCRPSSEEKRLIGRYCRHLGAVGLWHLELLLGS</sequence>
<dbReference type="RefSeq" id="WP_193995974.1">
    <property type="nucleotide sequence ID" value="NZ_JADEXP010000371.1"/>
</dbReference>
<comment type="caution">
    <text evidence="1">The sequence shown here is derived from an EMBL/GenBank/DDBJ whole genome shotgun (WGS) entry which is preliminary data.</text>
</comment>
<proteinExistence type="predicted"/>
<evidence type="ECO:0000313" key="1">
    <source>
        <dbReference type="EMBL" id="MBE9070089.1"/>
    </source>
</evidence>
<accession>A0A929FCK3</accession>
<organism evidence="1 2">
    <name type="scientific">Leptolyngbya cf. ectocarpi LEGE 11479</name>
    <dbReference type="NCBI Taxonomy" id="1828722"/>
    <lineage>
        <taxon>Bacteria</taxon>
        <taxon>Bacillati</taxon>
        <taxon>Cyanobacteriota</taxon>
        <taxon>Cyanophyceae</taxon>
        <taxon>Leptolyngbyales</taxon>
        <taxon>Leptolyngbyaceae</taxon>
        <taxon>Leptolyngbya group</taxon>
        <taxon>Leptolyngbya</taxon>
    </lineage>
</organism>
<gene>
    <name evidence="1" type="ORF">IQ260_25950</name>
</gene>
<evidence type="ECO:0000313" key="2">
    <source>
        <dbReference type="Proteomes" id="UP000615026"/>
    </source>
</evidence>
<dbReference type="AlphaFoldDB" id="A0A929FCK3"/>
<name>A0A929FCK3_LEPEC</name>
<keyword evidence="2" id="KW-1185">Reference proteome</keyword>
<dbReference type="Proteomes" id="UP000615026">
    <property type="component" value="Unassembled WGS sequence"/>
</dbReference>
<reference evidence="1" key="1">
    <citation type="submission" date="2020-10" db="EMBL/GenBank/DDBJ databases">
        <authorList>
            <person name="Castelo-Branco R."/>
            <person name="Eusebio N."/>
            <person name="Adriana R."/>
            <person name="Vieira A."/>
            <person name="Brugerolle De Fraissinette N."/>
            <person name="Rezende De Castro R."/>
            <person name="Schneider M.P."/>
            <person name="Vasconcelos V."/>
            <person name="Leao P.N."/>
        </authorList>
    </citation>
    <scope>NUCLEOTIDE SEQUENCE</scope>
    <source>
        <strain evidence="1">LEGE 11479</strain>
    </source>
</reference>
<dbReference type="EMBL" id="JADEXP010000371">
    <property type="protein sequence ID" value="MBE9070089.1"/>
    <property type="molecule type" value="Genomic_DNA"/>
</dbReference>
<protein>
    <submittedName>
        <fullName evidence="1">Uncharacterized protein</fullName>
    </submittedName>
</protein>